<keyword evidence="3" id="KW-1185">Reference proteome</keyword>
<accession>A0ABU0ESM4</accession>
<gene>
    <name evidence="2" type="ORF">FB470_002077</name>
</gene>
<name>A0ABU0ESM4_9PSEU</name>
<organism evidence="2 3">
    <name type="scientific">Amycolatopsis thermophila</name>
    <dbReference type="NCBI Taxonomy" id="206084"/>
    <lineage>
        <taxon>Bacteria</taxon>
        <taxon>Bacillati</taxon>
        <taxon>Actinomycetota</taxon>
        <taxon>Actinomycetes</taxon>
        <taxon>Pseudonocardiales</taxon>
        <taxon>Pseudonocardiaceae</taxon>
        <taxon>Amycolatopsis</taxon>
    </lineage>
</organism>
<protein>
    <submittedName>
        <fullName evidence="2">Uncharacterized protein</fullName>
    </submittedName>
</protein>
<comment type="caution">
    <text evidence="2">The sequence shown here is derived from an EMBL/GenBank/DDBJ whole genome shotgun (WGS) entry which is preliminary data.</text>
</comment>
<dbReference type="Proteomes" id="UP001229651">
    <property type="component" value="Unassembled WGS sequence"/>
</dbReference>
<sequence>MRINILVATAVTGVFGIALSLSACTSTVTGTASPAASASTGTTPTNSDVFAGLNACQVLDQLNAGQGFEPGRNISARNQCNATKPGFGSYALALDSVQGLSGSLLRTPAR</sequence>
<reference evidence="2 3" key="1">
    <citation type="submission" date="2023-07" db="EMBL/GenBank/DDBJ databases">
        <title>Sequencing the genomes of 1000 actinobacteria strains.</title>
        <authorList>
            <person name="Klenk H.-P."/>
        </authorList>
    </citation>
    <scope>NUCLEOTIDE SEQUENCE [LARGE SCALE GENOMIC DNA]</scope>
    <source>
        <strain evidence="2 3">DSM 45805</strain>
    </source>
</reference>
<dbReference type="PROSITE" id="PS51257">
    <property type="entry name" value="PROKAR_LIPOPROTEIN"/>
    <property type="match status" value="1"/>
</dbReference>
<evidence type="ECO:0000313" key="3">
    <source>
        <dbReference type="Proteomes" id="UP001229651"/>
    </source>
</evidence>
<dbReference type="RefSeq" id="WP_306990690.1">
    <property type="nucleotide sequence ID" value="NZ_JAUSUT010000001.1"/>
</dbReference>
<keyword evidence="1" id="KW-0732">Signal</keyword>
<feature type="signal peptide" evidence="1">
    <location>
        <begin position="1"/>
        <end position="23"/>
    </location>
</feature>
<proteinExistence type="predicted"/>
<evidence type="ECO:0000313" key="2">
    <source>
        <dbReference type="EMBL" id="MDQ0378083.1"/>
    </source>
</evidence>
<evidence type="ECO:0000256" key="1">
    <source>
        <dbReference type="SAM" id="SignalP"/>
    </source>
</evidence>
<feature type="chain" id="PRO_5045212154" evidence="1">
    <location>
        <begin position="24"/>
        <end position="110"/>
    </location>
</feature>
<dbReference type="EMBL" id="JAUSUT010000001">
    <property type="protein sequence ID" value="MDQ0378083.1"/>
    <property type="molecule type" value="Genomic_DNA"/>
</dbReference>